<evidence type="ECO:0000259" key="1">
    <source>
        <dbReference type="PROSITE" id="PS50053"/>
    </source>
</evidence>
<dbReference type="InterPro" id="IPR000626">
    <property type="entry name" value="Ubiquitin-like_dom"/>
</dbReference>
<accession>A0A0N4V7L9</accession>
<name>A0A0N4V7L9_ENTVE</name>
<dbReference type="OrthoDB" id="5844009at2759"/>
<dbReference type="WBParaSite" id="EVEC_0000628801-mRNA-1">
    <property type="protein sequence ID" value="EVEC_0000628801-mRNA-1"/>
    <property type="gene ID" value="EVEC_0000628801"/>
</dbReference>
<evidence type="ECO:0000313" key="2">
    <source>
        <dbReference type="EMBL" id="VDD91148.1"/>
    </source>
</evidence>
<sequence>MNTINELKVKIYEKTGQSPSDQLLYYNDRLLYETDTLESARIDPRELIEAPLILITQSVSDNTDVSRELEKGFANTALSHW</sequence>
<proteinExistence type="predicted"/>
<dbReference type="Pfam" id="PF00240">
    <property type="entry name" value="ubiquitin"/>
    <property type="match status" value="1"/>
</dbReference>
<dbReference type="PROSITE" id="PS50053">
    <property type="entry name" value="UBIQUITIN_2"/>
    <property type="match status" value="1"/>
</dbReference>
<dbReference type="Gene3D" id="3.10.20.90">
    <property type="entry name" value="Phosphatidylinositol 3-kinase Catalytic Subunit, Chain A, domain 1"/>
    <property type="match status" value="1"/>
</dbReference>
<evidence type="ECO:0000313" key="3">
    <source>
        <dbReference type="Proteomes" id="UP000274131"/>
    </source>
</evidence>
<reference evidence="2 3" key="2">
    <citation type="submission" date="2018-10" db="EMBL/GenBank/DDBJ databases">
        <authorList>
            <consortium name="Pathogen Informatics"/>
        </authorList>
    </citation>
    <scope>NUCLEOTIDE SEQUENCE [LARGE SCALE GENOMIC DNA]</scope>
</reference>
<dbReference type="Proteomes" id="UP000274131">
    <property type="component" value="Unassembled WGS sequence"/>
</dbReference>
<evidence type="ECO:0000313" key="4">
    <source>
        <dbReference type="WBParaSite" id="EVEC_0000628801-mRNA-1"/>
    </source>
</evidence>
<dbReference type="SUPFAM" id="SSF54236">
    <property type="entry name" value="Ubiquitin-like"/>
    <property type="match status" value="1"/>
</dbReference>
<gene>
    <name evidence="2" type="ORF">EVEC_LOCUS5899</name>
</gene>
<feature type="domain" description="Ubiquitin-like" evidence="1">
    <location>
        <begin position="1"/>
        <end position="49"/>
    </location>
</feature>
<keyword evidence="3" id="KW-1185">Reference proteome</keyword>
<organism evidence="4">
    <name type="scientific">Enterobius vermicularis</name>
    <name type="common">Human pinworm</name>
    <dbReference type="NCBI Taxonomy" id="51028"/>
    <lineage>
        <taxon>Eukaryota</taxon>
        <taxon>Metazoa</taxon>
        <taxon>Ecdysozoa</taxon>
        <taxon>Nematoda</taxon>
        <taxon>Chromadorea</taxon>
        <taxon>Rhabditida</taxon>
        <taxon>Spirurina</taxon>
        <taxon>Oxyuridomorpha</taxon>
        <taxon>Oxyuroidea</taxon>
        <taxon>Oxyuridae</taxon>
        <taxon>Enterobius</taxon>
    </lineage>
</organism>
<dbReference type="InterPro" id="IPR029071">
    <property type="entry name" value="Ubiquitin-like_domsf"/>
</dbReference>
<protein>
    <submittedName>
        <fullName evidence="4">Ubiquitin-like domain-containing protein</fullName>
    </submittedName>
</protein>
<dbReference type="EMBL" id="UXUI01008307">
    <property type="protein sequence ID" value="VDD91148.1"/>
    <property type="molecule type" value="Genomic_DNA"/>
</dbReference>
<reference evidence="4" key="1">
    <citation type="submission" date="2017-02" db="UniProtKB">
        <authorList>
            <consortium name="WormBaseParasite"/>
        </authorList>
    </citation>
    <scope>IDENTIFICATION</scope>
</reference>
<dbReference type="AlphaFoldDB" id="A0A0N4V7L9"/>
<dbReference type="STRING" id="51028.A0A0N4V7L9"/>